<accession>A0A9N9KRH1</accession>
<organism evidence="2 3">
    <name type="scientific">Hymenoscyphus fraxineus</name>
    <dbReference type="NCBI Taxonomy" id="746836"/>
    <lineage>
        <taxon>Eukaryota</taxon>
        <taxon>Fungi</taxon>
        <taxon>Dikarya</taxon>
        <taxon>Ascomycota</taxon>
        <taxon>Pezizomycotina</taxon>
        <taxon>Leotiomycetes</taxon>
        <taxon>Helotiales</taxon>
        <taxon>Helotiaceae</taxon>
        <taxon>Hymenoscyphus</taxon>
    </lineage>
</organism>
<comment type="caution">
    <text evidence="2">The sequence shown here is derived from an EMBL/GenBank/DDBJ whole genome shotgun (WGS) entry which is preliminary data.</text>
</comment>
<feature type="chain" id="PRO_5040105935" evidence="1">
    <location>
        <begin position="19"/>
        <end position="46"/>
    </location>
</feature>
<feature type="signal peptide" evidence="1">
    <location>
        <begin position="1"/>
        <end position="18"/>
    </location>
</feature>
<name>A0A9N9KRH1_9HELO</name>
<reference evidence="2" key="1">
    <citation type="submission" date="2021-07" db="EMBL/GenBank/DDBJ databases">
        <authorList>
            <person name="Durling M."/>
        </authorList>
    </citation>
    <scope>NUCLEOTIDE SEQUENCE</scope>
</reference>
<protein>
    <submittedName>
        <fullName evidence="2">Uncharacterized protein</fullName>
    </submittedName>
</protein>
<proteinExistence type="predicted"/>
<keyword evidence="1" id="KW-0732">Signal</keyword>
<dbReference type="EMBL" id="CAJVRL010000045">
    <property type="protein sequence ID" value="CAG8952151.1"/>
    <property type="molecule type" value="Genomic_DNA"/>
</dbReference>
<sequence>MKLLSLSAIFLLAARVYADRACCEECLENCTGRLECGKDGRRVDFC</sequence>
<evidence type="ECO:0000313" key="3">
    <source>
        <dbReference type="Proteomes" id="UP000696280"/>
    </source>
</evidence>
<dbReference type="AlphaFoldDB" id="A0A9N9KRH1"/>
<evidence type="ECO:0000313" key="2">
    <source>
        <dbReference type="EMBL" id="CAG8952151.1"/>
    </source>
</evidence>
<gene>
    <name evidence="2" type="ORF">HYFRA_00000890</name>
</gene>
<evidence type="ECO:0000256" key="1">
    <source>
        <dbReference type="SAM" id="SignalP"/>
    </source>
</evidence>
<keyword evidence="3" id="KW-1185">Reference proteome</keyword>
<dbReference type="Proteomes" id="UP000696280">
    <property type="component" value="Unassembled WGS sequence"/>
</dbReference>